<dbReference type="AlphaFoldDB" id="A0A2P8HJ32"/>
<dbReference type="SUPFAM" id="SSF53474">
    <property type="entry name" value="alpha/beta-Hydrolases"/>
    <property type="match status" value="1"/>
</dbReference>
<dbReference type="PRINTS" id="PR00111">
    <property type="entry name" value="ABHYDROLASE"/>
</dbReference>
<reference evidence="2 3" key="1">
    <citation type="submission" date="2018-03" db="EMBL/GenBank/DDBJ databases">
        <title>Genomic Encyclopedia of Archaeal and Bacterial Type Strains, Phase II (KMG-II): from individual species to whole genera.</title>
        <authorList>
            <person name="Goeker M."/>
        </authorList>
    </citation>
    <scope>NUCLEOTIDE SEQUENCE [LARGE SCALE GENOMIC DNA]</scope>
    <source>
        <strain evidence="2 3">DSM 24859</strain>
    </source>
</reference>
<dbReference type="EMBL" id="PYAW01000003">
    <property type="protein sequence ID" value="PSL46222.1"/>
    <property type="molecule type" value="Genomic_DNA"/>
</dbReference>
<proteinExistence type="predicted"/>
<comment type="caution">
    <text evidence="2">The sequence shown here is derived from an EMBL/GenBank/DDBJ whole genome shotgun (WGS) entry which is preliminary data.</text>
</comment>
<dbReference type="Proteomes" id="UP000240971">
    <property type="component" value="Unassembled WGS sequence"/>
</dbReference>
<sequence>MNEFYWSYQQTRFYGINWIPANFNRVMIIVHGIGEHTGRYDHVAEFFMQEGFAVIGIDHYGHGKSDGKRGASRGFEFMFDYLQAFLLHVKELYGKPVVMYGHSMGGGVLTGFLLRRNPALQAAVISAPALIVAMRPGAFFKGLLKTAAALLPDLRVKQGLDINKISHDKAAVEKFLHDPLRHDEMSLRLASDMIQNGAWCLLHAADLKVRSLLMHGGADEFTAVEGSRLFAQRAPAKLLTYREWDGMYHEIHNESNNRDVLVFMAGWLSSVR</sequence>
<dbReference type="PANTHER" id="PTHR11614">
    <property type="entry name" value="PHOSPHOLIPASE-RELATED"/>
    <property type="match status" value="1"/>
</dbReference>
<keyword evidence="2" id="KW-0378">Hydrolase</keyword>
<gene>
    <name evidence="2" type="ORF">CLV51_103198</name>
</gene>
<feature type="domain" description="Serine aminopeptidase S33" evidence="1">
    <location>
        <begin position="25"/>
        <end position="255"/>
    </location>
</feature>
<organism evidence="2 3">
    <name type="scientific">Chitinophaga niastensis</name>
    <dbReference type="NCBI Taxonomy" id="536980"/>
    <lineage>
        <taxon>Bacteria</taxon>
        <taxon>Pseudomonadati</taxon>
        <taxon>Bacteroidota</taxon>
        <taxon>Chitinophagia</taxon>
        <taxon>Chitinophagales</taxon>
        <taxon>Chitinophagaceae</taxon>
        <taxon>Chitinophaga</taxon>
    </lineage>
</organism>
<accession>A0A2P8HJ32</accession>
<dbReference type="InterPro" id="IPR022742">
    <property type="entry name" value="Hydrolase_4"/>
</dbReference>
<keyword evidence="3" id="KW-1185">Reference proteome</keyword>
<evidence type="ECO:0000259" key="1">
    <source>
        <dbReference type="Pfam" id="PF12146"/>
    </source>
</evidence>
<dbReference type="InterPro" id="IPR029058">
    <property type="entry name" value="AB_hydrolase_fold"/>
</dbReference>
<dbReference type="RefSeq" id="WP_106529024.1">
    <property type="nucleotide sequence ID" value="NZ_PYAW01000003.1"/>
</dbReference>
<name>A0A2P8HJ32_CHINA</name>
<protein>
    <submittedName>
        <fullName evidence="2">Alpha-beta hydrolase superfamily lysophospholipase</fullName>
    </submittedName>
</protein>
<dbReference type="OrthoDB" id="9780932at2"/>
<evidence type="ECO:0000313" key="3">
    <source>
        <dbReference type="Proteomes" id="UP000240971"/>
    </source>
</evidence>
<dbReference type="Pfam" id="PF12146">
    <property type="entry name" value="Hydrolase_4"/>
    <property type="match status" value="1"/>
</dbReference>
<evidence type="ECO:0000313" key="2">
    <source>
        <dbReference type="EMBL" id="PSL46222.1"/>
    </source>
</evidence>
<dbReference type="GO" id="GO:0016787">
    <property type="term" value="F:hydrolase activity"/>
    <property type="evidence" value="ECO:0007669"/>
    <property type="project" value="UniProtKB-KW"/>
</dbReference>
<dbReference type="InterPro" id="IPR051044">
    <property type="entry name" value="MAG_DAG_Lipase"/>
</dbReference>
<dbReference type="InterPro" id="IPR000073">
    <property type="entry name" value="AB_hydrolase_1"/>
</dbReference>
<dbReference type="Gene3D" id="3.40.50.1820">
    <property type="entry name" value="alpha/beta hydrolase"/>
    <property type="match status" value="1"/>
</dbReference>